<dbReference type="RefSeq" id="WP_163888030.1">
    <property type="nucleotide sequence ID" value="NZ_BLLB01000002.1"/>
</dbReference>
<evidence type="ECO:0000256" key="1">
    <source>
        <dbReference type="SAM" id="Phobius"/>
    </source>
</evidence>
<organism evidence="2 3">
    <name type="scientific">Mycolicibacterium hippocampi</name>
    <dbReference type="NCBI Taxonomy" id="659824"/>
    <lineage>
        <taxon>Bacteria</taxon>
        <taxon>Bacillati</taxon>
        <taxon>Actinomycetota</taxon>
        <taxon>Actinomycetes</taxon>
        <taxon>Mycobacteriales</taxon>
        <taxon>Mycobacteriaceae</taxon>
        <taxon>Mycolicibacterium</taxon>
    </lineage>
</organism>
<comment type="caution">
    <text evidence="2">The sequence shown here is derived from an EMBL/GenBank/DDBJ whole genome shotgun (WGS) entry which is preliminary data.</text>
</comment>
<keyword evidence="1" id="KW-0812">Transmembrane</keyword>
<dbReference type="AlphaFoldDB" id="A0A7I9ZK61"/>
<proteinExistence type="predicted"/>
<protein>
    <recommendedName>
        <fullName evidence="4">Transmembrane protein</fullName>
    </recommendedName>
</protein>
<feature type="transmembrane region" description="Helical" evidence="1">
    <location>
        <begin position="94"/>
        <end position="116"/>
    </location>
</feature>
<keyword evidence="1" id="KW-0472">Membrane</keyword>
<evidence type="ECO:0000313" key="2">
    <source>
        <dbReference type="EMBL" id="GFH01199.1"/>
    </source>
</evidence>
<accession>A0A7I9ZK61</accession>
<feature type="transmembrane region" description="Helical" evidence="1">
    <location>
        <begin position="62"/>
        <end position="87"/>
    </location>
</feature>
<dbReference type="Proteomes" id="UP000465304">
    <property type="component" value="Unassembled WGS sequence"/>
</dbReference>
<name>A0A7I9ZK61_9MYCO</name>
<sequence>MPDNDRDALPGDHTEPFRPEFTGSFTAQGLIDAPTPAEPVEITSHPAQPAVVPGVAQYLSRWTFVFVVAGVWLIAAAAGLGLYYWWFHSPDKTLPVFVVLVYLVACIVGSLLTAMIQGKPVFSAVAIALMASPLASTSAAAVLYGGYVFGWISR</sequence>
<evidence type="ECO:0008006" key="4">
    <source>
        <dbReference type="Google" id="ProtNLM"/>
    </source>
</evidence>
<gene>
    <name evidence="2" type="ORF">MHIP_16820</name>
</gene>
<keyword evidence="1" id="KW-1133">Transmembrane helix</keyword>
<dbReference type="EMBL" id="BLLB01000002">
    <property type="protein sequence ID" value="GFH01199.1"/>
    <property type="molecule type" value="Genomic_DNA"/>
</dbReference>
<reference evidence="2 3" key="1">
    <citation type="journal article" date="2019" name="Emerg. Microbes Infect.">
        <title>Comprehensive subspecies identification of 175 nontuberculous mycobacteria species based on 7547 genomic profiles.</title>
        <authorList>
            <person name="Matsumoto Y."/>
            <person name="Kinjo T."/>
            <person name="Motooka D."/>
            <person name="Nabeya D."/>
            <person name="Jung N."/>
            <person name="Uechi K."/>
            <person name="Horii T."/>
            <person name="Iida T."/>
            <person name="Fujita J."/>
            <person name="Nakamura S."/>
        </authorList>
    </citation>
    <scope>NUCLEOTIDE SEQUENCE [LARGE SCALE GENOMIC DNA]</scope>
    <source>
        <strain evidence="2 3">JCM 30996</strain>
    </source>
</reference>
<feature type="transmembrane region" description="Helical" evidence="1">
    <location>
        <begin position="122"/>
        <end position="149"/>
    </location>
</feature>
<evidence type="ECO:0000313" key="3">
    <source>
        <dbReference type="Proteomes" id="UP000465304"/>
    </source>
</evidence>
<keyword evidence="3" id="KW-1185">Reference proteome</keyword>